<proteinExistence type="predicted"/>
<name>A0A1A6BZZ8_9GAMM</name>
<evidence type="ECO:0000313" key="2">
    <source>
        <dbReference type="Proteomes" id="UP000029273"/>
    </source>
</evidence>
<keyword evidence="2" id="KW-1185">Reference proteome</keyword>
<dbReference type="Proteomes" id="UP000029273">
    <property type="component" value="Unassembled WGS sequence"/>
</dbReference>
<reference evidence="1 2" key="1">
    <citation type="journal article" date="2014" name="Genome Announc.">
        <title>Draft Genome Sequence of the Iron-Oxidizing, Acidophilic, and Halotolerant 'Thiobacillus prosperus' Type Strain DSM 5130.</title>
        <authorList>
            <person name="Ossandon F.J."/>
            <person name="Cardenas J.P."/>
            <person name="Corbett M."/>
            <person name="Quatrini R."/>
            <person name="Holmes D.S."/>
            <person name="Watkin E."/>
        </authorList>
    </citation>
    <scope>NUCLEOTIDE SEQUENCE [LARGE SCALE GENOMIC DNA]</scope>
    <source>
        <strain evidence="1 2">DSM 5130</strain>
    </source>
</reference>
<gene>
    <name evidence="1" type="ORF">Thpro_022134</name>
</gene>
<accession>A0A1A6BZZ8</accession>
<evidence type="ECO:0000313" key="1">
    <source>
        <dbReference type="EMBL" id="OBS07884.1"/>
    </source>
</evidence>
<comment type="caution">
    <text evidence="1">The sequence shown here is derived from an EMBL/GenBank/DDBJ whole genome shotgun (WGS) entry which is preliminary data.</text>
</comment>
<dbReference type="EMBL" id="JQSG02000006">
    <property type="protein sequence ID" value="OBS07884.1"/>
    <property type="molecule type" value="Genomic_DNA"/>
</dbReference>
<organism evidence="1 2">
    <name type="scientific">Acidihalobacter prosperus</name>
    <dbReference type="NCBI Taxonomy" id="160660"/>
    <lineage>
        <taxon>Bacteria</taxon>
        <taxon>Pseudomonadati</taxon>
        <taxon>Pseudomonadota</taxon>
        <taxon>Gammaproteobacteria</taxon>
        <taxon>Chromatiales</taxon>
        <taxon>Ectothiorhodospiraceae</taxon>
        <taxon>Acidihalobacter</taxon>
    </lineage>
</organism>
<protein>
    <submittedName>
        <fullName evidence="1">Uncharacterized protein</fullName>
    </submittedName>
</protein>
<sequence length="37" mass="4175">MLMERWMQTQAHMLDGYATLREAGLVSAGSPTKRHEA</sequence>
<dbReference type="AlphaFoldDB" id="A0A1A6BZZ8"/>